<dbReference type="PANTHER" id="PTHR45879:SF3">
    <property type="entry name" value="CYCLIC AMP RESPONSE ELEMENT-BINDING PROTEIN B"/>
    <property type="match status" value="1"/>
</dbReference>
<dbReference type="GO" id="GO:0005634">
    <property type="term" value="C:nucleus"/>
    <property type="evidence" value="ECO:0007669"/>
    <property type="project" value="UniProtKB-SubCell"/>
</dbReference>
<dbReference type="AlphaFoldDB" id="A0A553PNZ2"/>
<dbReference type="InterPro" id="IPR003102">
    <property type="entry name" value="CREB1-like_pKID"/>
</dbReference>
<dbReference type="GO" id="GO:0000978">
    <property type="term" value="F:RNA polymerase II cis-regulatory region sequence-specific DNA binding"/>
    <property type="evidence" value="ECO:0007669"/>
    <property type="project" value="TreeGrafter"/>
</dbReference>
<feature type="compositionally biased region" description="Polar residues" evidence="7">
    <location>
        <begin position="111"/>
        <end position="120"/>
    </location>
</feature>
<dbReference type="PROSITE" id="PS00036">
    <property type="entry name" value="BZIP_BASIC"/>
    <property type="match status" value="1"/>
</dbReference>
<accession>A0A553PNZ2</accession>
<evidence type="ECO:0000256" key="7">
    <source>
        <dbReference type="SAM" id="MobiDB-lite"/>
    </source>
</evidence>
<dbReference type="InterPro" id="IPR046347">
    <property type="entry name" value="bZIP_sf"/>
</dbReference>
<dbReference type="SMART" id="SM00338">
    <property type="entry name" value="BRLZ"/>
    <property type="match status" value="1"/>
</dbReference>
<feature type="compositionally biased region" description="Polar residues" evidence="7">
    <location>
        <begin position="1"/>
        <end position="26"/>
    </location>
</feature>
<dbReference type="SUPFAM" id="SSF57959">
    <property type="entry name" value="Leucine zipper domain"/>
    <property type="match status" value="1"/>
</dbReference>
<keyword evidence="2" id="KW-0805">Transcription regulation</keyword>
<dbReference type="GO" id="GO:0000981">
    <property type="term" value="F:DNA-binding transcription factor activity, RNA polymerase II-specific"/>
    <property type="evidence" value="ECO:0007669"/>
    <property type="project" value="TreeGrafter"/>
</dbReference>
<evidence type="ECO:0000256" key="3">
    <source>
        <dbReference type="ARBA" id="ARBA00023125"/>
    </source>
</evidence>
<dbReference type="Pfam" id="PF00170">
    <property type="entry name" value="bZIP_1"/>
    <property type="match status" value="1"/>
</dbReference>
<dbReference type="PRINTS" id="PR00041">
    <property type="entry name" value="LEUZIPPRCREB"/>
</dbReference>
<evidence type="ECO:0000256" key="2">
    <source>
        <dbReference type="ARBA" id="ARBA00023015"/>
    </source>
</evidence>
<dbReference type="PROSITE" id="PS50217">
    <property type="entry name" value="BZIP"/>
    <property type="match status" value="1"/>
</dbReference>
<proteinExistence type="predicted"/>
<comment type="subcellular location">
    <subcellularLocation>
        <location evidence="1">Nucleus</location>
    </subcellularLocation>
</comment>
<evidence type="ECO:0000313" key="10">
    <source>
        <dbReference type="EMBL" id="TRY79399.1"/>
    </source>
</evidence>
<dbReference type="CDD" id="cd14690">
    <property type="entry name" value="bZIP_CREB1"/>
    <property type="match status" value="1"/>
</dbReference>
<keyword evidence="6" id="KW-0175">Coiled coil</keyword>
<dbReference type="InterPro" id="IPR004827">
    <property type="entry name" value="bZIP"/>
</dbReference>
<gene>
    <name evidence="10" type="ORF">TCAL_05796</name>
</gene>
<protein>
    <recommendedName>
        <fullName evidence="12">BZIP domain-containing protein</fullName>
    </recommendedName>
</protein>
<dbReference type="FunFam" id="1.20.5.170:FF:000003">
    <property type="entry name" value="cAMP-responsive element modulator isoform X2"/>
    <property type="match status" value="1"/>
</dbReference>
<feature type="region of interest" description="Disordered" evidence="7">
    <location>
        <begin position="86"/>
        <end position="120"/>
    </location>
</feature>
<dbReference type="PROSITE" id="PS50953">
    <property type="entry name" value="KID"/>
    <property type="match status" value="1"/>
</dbReference>
<reference evidence="10 11" key="1">
    <citation type="journal article" date="2018" name="Nat. Ecol. Evol.">
        <title>Genomic signatures of mitonuclear coevolution across populations of Tigriopus californicus.</title>
        <authorList>
            <person name="Barreto F.S."/>
            <person name="Watson E.T."/>
            <person name="Lima T.G."/>
            <person name="Willett C.S."/>
            <person name="Edmands S."/>
            <person name="Li W."/>
            <person name="Burton R.S."/>
        </authorList>
    </citation>
    <scope>NUCLEOTIDE SEQUENCE [LARGE SCALE GENOMIC DNA]</scope>
    <source>
        <strain evidence="10 11">San Diego</strain>
    </source>
</reference>
<dbReference type="EMBL" id="VCGU01000002">
    <property type="protein sequence ID" value="TRY79399.1"/>
    <property type="molecule type" value="Genomic_DNA"/>
</dbReference>
<feature type="coiled-coil region" evidence="6">
    <location>
        <begin position="263"/>
        <end position="297"/>
    </location>
</feature>
<feature type="domain" description="KID" evidence="9">
    <location>
        <begin position="42"/>
        <end position="101"/>
    </location>
</feature>
<evidence type="ECO:0000256" key="6">
    <source>
        <dbReference type="SAM" id="Coils"/>
    </source>
</evidence>
<evidence type="ECO:0000259" key="9">
    <source>
        <dbReference type="PROSITE" id="PS50953"/>
    </source>
</evidence>
<feature type="region of interest" description="Disordered" evidence="7">
    <location>
        <begin position="207"/>
        <end position="249"/>
    </location>
</feature>
<evidence type="ECO:0000313" key="11">
    <source>
        <dbReference type="Proteomes" id="UP000318571"/>
    </source>
</evidence>
<keyword evidence="5" id="KW-0539">Nucleus</keyword>
<name>A0A553PNZ2_TIGCA</name>
<evidence type="ECO:0000256" key="5">
    <source>
        <dbReference type="ARBA" id="ARBA00023242"/>
    </source>
</evidence>
<dbReference type="Gene3D" id="1.20.5.170">
    <property type="match status" value="1"/>
</dbReference>
<dbReference type="InterPro" id="IPR001630">
    <property type="entry name" value="Leuzip_CREB"/>
</dbReference>
<comment type="caution">
    <text evidence="10">The sequence shown here is derived from an EMBL/GenBank/DDBJ whole genome shotgun (WGS) entry which is preliminary data.</text>
</comment>
<organism evidence="10 11">
    <name type="scientific">Tigriopus californicus</name>
    <name type="common">Marine copepod</name>
    <dbReference type="NCBI Taxonomy" id="6832"/>
    <lineage>
        <taxon>Eukaryota</taxon>
        <taxon>Metazoa</taxon>
        <taxon>Ecdysozoa</taxon>
        <taxon>Arthropoda</taxon>
        <taxon>Crustacea</taxon>
        <taxon>Multicrustacea</taxon>
        <taxon>Hexanauplia</taxon>
        <taxon>Copepoda</taxon>
        <taxon>Harpacticoida</taxon>
        <taxon>Harpacticidae</taxon>
        <taxon>Tigriopus</taxon>
    </lineage>
</organism>
<dbReference type="Proteomes" id="UP000318571">
    <property type="component" value="Chromosome 6"/>
</dbReference>
<feature type="region of interest" description="Disordered" evidence="7">
    <location>
        <begin position="1"/>
        <end position="70"/>
    </location>
</feature>
<keyword evidence="4" id="KW-0804">Transcription</keyword>
<evidence type="ECO:0000256" key="4">
    <source>
        <dbReference type="ARBA" id="ARBA00023163"/>
    </source>
</evidence>
<keyword evidence="3" id="KW-0238">DNA-binding</keyword>
<feature type="domain" description="BZIP" evidence="8">
    <location>
        <begin position="245"/>
        <end position="297"/>
    </location>
</feature>
<dbReference type="PANTHER" id="PTHR45879">
    <property type="entry name" value="CYCLIC AMP RESPONSE ELEMENT-BINDING PROTEIN B"/>
    <property type="match status" value="1"/>
</dbReference>
<evidence type="ECO:0000256" key="1">
    <source>
        <dbReference type="ARBA" id="ARBA00004123"/>
    </source>
</evidence>
<keyword evidence="11" id="KW-1185">Reference proteome</keyword>
<sequence length="308" mass="33491">MIPSSPKTCSTGVNQRVNPLHNSRQEQPIELTTPITNQRRRNLLAKAFKAKQEPSEDAEDQEAPSTEFLKRRPSYRSIFNDLGGSMNMISEDKGEAISGSDSSASDDHNATRVSSSTPSTNLSLVSSIYQTTSQVLSNSPSSSHPTLSSSESLHAFPSMTANHLGGVSHHGGMRSPSSGGTNAHVLQYAHQDGSSFVLPSGLSNPGLHGVSHHNGGHSPTMLSPHSLSGIHGGHGGLHGDNQDTTSKREMRLQKNREAARECRRKKKEYIKCLENRVAVLENQNKALIEELKSLKDDHNWRLDTPKIP</sequence>
<dbReference type="Pfam" id="PF02173">
    <property type="entry name" value="pKID"/>
    <property type="match status" value="1"/>
</dbReference>
<dbReference type="GO" id="GO:0005667">
    <property type="term" value="C:transcription regulator complex"/>
    <property type="evidence" value="ECO:0007669"/>
    <property type="project" value="TreeGrafter"/>
</dbReference>
<dbReference type="STRING" id="6832.A0A553PNZ2"/>
<evidence type="ECO:0008006" key="12">
    <source>
        <dbReference type="Google" id="ProtNLM"/>
    </source>
</evidence>
<evidence type="ECO:0000259" key="8">
    <source>
        <dbReference type="PROSITE" id="PS50217"/>
    </source>
</evidence>